<keyword evidence="3" id="KW-1185">Reference proteome</keyword>
<evidence type="ECO:0000313" key="3">
    <source>
        <dbReference type="Proteomes" id="UP001285441"/>
    </source>
</evidence>
<accession>A0AAE0K1C7</accession>
<proteinExistence type="predicted"/>
<dbReference type="PANTHER" id="PTHR40069:SF1">
    <property type="entry name" value="YWBE PROTEIN"/>
    <property type="match status" value="1"/>
</dbReference>
<evidence type="ECO:0000256" key="1">
    <source>
        <dbReference type="SAM" id="MobiDB-lite"/>
    </source>
</evidence>
<feature type="region of interest" description="Disordered" evidence="1">
    <location>
        <begin position="150"/>
        <end position="200"/>
    </location>
</feature>
<evidence type="ECO:0000313" key="2">
    <source>
        <dbReference type="EMBL" id="KAK3367822.1"/>
    </source>
</evidence>
<feature type="region of interest" description="Disordered" evidence="1">
    <location>
        <begin position="111"/>
        <end position="137"/>
    </location>
</feature>
<dbReference type="EMBL" id="JAULSW010000011">
    <property type="protein sequence ID" value="KAK3367822.1"/>
    <property type="molecule type" value="Genomic_DNA"/>
</dbReference>
<gene>
    <name evidence="2" type="ORF">B0H63DRAFT_86548</name>
</gene>
<comment type="caution">
    <text evidence="2">The sequence shown here is derived from an EMBL/GenBank/DDBJ whole genome shotgun (WGS) entry which is preliminary data.</text>
</comment>
<dbReference type="Proteomes" id="UP001285441">
    <property type="component" value="Unassembled WGS sequence"/>
</dbReference>
<dbReference type="InterPro" id="IPR019240">
    <property type="entry name" value="DUF2196"/>
</dbReference>
<reference evidence="2" key="2">
    <citation type="submission" date="2023-06" db="EMBL/GenBank/DDBJ databases">
        <authorList>
            <consortium name="Lawrence Berkeley National Laboratory"/>
            <person name="Haridas S."/>
            <person name="Hensen N."/>
            <person name="Bonometti L."/>
            <person name="Westerberg I."/>
            <person name="Brannstrom I.O."/>
            <person name="Guillou S."/>
            <person name="Cros-Aarteil S."/>
            <person name="Calhoun S."/>
            <person name="Kuo A."/>
            <person name="Mondo S."/>
            <person name="Pangilinan J."/>
            <person name="Riley R."/>
            <person name="LaButti K."/>
            <person name="Andreopoulos B."/>
            <person name="Lipzen A."/>
            <person name="Chen C."/>
            <person name="Yanf M."/>
            <person name="Daum C."/>
            <person name="Ng V."/>
            <person name="Clum A."/>
            <person name="Steindorff A."/>
            <person name="Ohm R."/>
            <person name="Martin F."/>
            <person name="Silar P."/>
            <person name="Natvig D."/>
            <person name="Lalanne C."/>
            <person name="Gautier V."/>
            <person name="Ament-velasquez S.L."/>
            <person name="Kruys A."/>
            <person name="Hutchinson M.I."/>
            <person name="Powell A.J."/>
            <person name="Barry K."/>
            <person name="Miller A.N."/>
            <person name="Grigoriev I.V."/>
            <person name="Debuchy R."/>
            <person name="Gladieux P."/>
            <person name="Thoren M.H."/>
            <person name="Johannesson H."/>
        </authorList>
    </citation>
    <scope>NUCLEOTIDE SEQUENCE</scope>
    <source>
        <strain evidence="2">CBS 232.78</strain>
    </source>
</reference>
<reference evidence="2" key="1">
    <citation type="journal article" date="2023" name="Mol. Phylogenet. Evol.">
        <title>Genome-scale phylogeny and comparative genomics of the fungal order Sordariales.</title>
        <authorList>
            <person name="Hensen N."/>
            <person name="Bonometti L."/>
            <person name="Westerberg I."/>
            <person name="Brannstrom I.O."/>
            <person name="Guillou S."/>
            <person name="Cros-Aarteil S."/>
            <person name="Calhoun S."/>
            <person name="Haridas S."/>
            <person name="Kuo A."/>
            <person name="Mondo S."/>
            <person name="Pangilinan J."/>
            <person name="Riley R."/>
            <person name="LaButti K."/>
            <person name="Andreopoulos B."/>
            <person name="Lipzen A."/>
            <person name="Chen C."/>
            <person name="Yan M."/>
            <person name="Daum C."/>
            <person name="Ng V."/>
            <person name="Clum A."/>
            <person name="Steindorff A."/>
            <person name="Ohm R.A."/>
            <person name="Martin F."/>
            <person name="Silar P."/>
            <person name="Natvig D.O."/>
            <person name="Lalanne C."/>
            <person name="Gautier V."/>
            <person name="Ament-Velasquez S.L."/>
            <person name="Kruys A."/>
            <person name="Hutchinson M.I."/>
            <person name="Powell A.J."/>
            <person name="Barry K."/>
            <person name="Miller A.N."/>
            <person name="Grigoriev I.V."/>
            <person name="Debuchy R."/>
            <person name="Gladieux P."/>
            <person name="Hiltunen Thoren M."/>
            <person name="Johannesson H."/>
        </authorList>
    </citation>
    <scope>NUCLEOTIDE SEQUENCE</scope>
    <source>
        <strain evidence="2">CBS 232.78</strain>
    </source>
</reference>
<organism evidence="2 3">
    <name type="scientific">Podospora didyma</name>
    <dbReference type="NCBI Taxonomy" id="330526"/>
    <lineage>
        <taxon>Eukaryota</taxon>
        <taxon>Fungi</taxon>
        <taxon>Dikarya</taxon>
        <taxon>Ascomycota</taxon>
        <taxon>Pezizomycotina</taxon>
        <taxon>Sordariomycetes</taxon>
        <taxon>Sordariomycetidae</taxon>
        <taxon>Sordariales</taxon>
        <taxon>Podosporaceae</taxon>
        <taxon>Podospora</taxon>
    </lineage>
</organism>
<feature type="compositionally biased region" description="Polar residues" evidence="1">
    <location>
        <begin position="180"/>
        <end position="200"/>
    </location>
</feature>
<dbReference type="Pfam" id="PF09962">
    <property type="entry name" value="DUF2196"/>
    <property type="match status" value="1"/>
</dbReference>
<dbReference type="AlphaFoldDB" id="A0AAE0K1C7"/>
<protein>
    <submittedName>
        <fullName evidence="2">Uncharacterized protein</fullName>
    </submittedName>
</protein>
<name>A0AAE0K1C7_9PEZI</name>
<sequence>MIRAFSKLAMSRVPTIREVIPGAEVNIVLKADQRTGRTVSGAVQQVLTKGNHPRGIKVRLEDGRVGRVQTMVGGAGTSATTISRAAAASAPPTSGGANLPRAFPSHYVSPLVHSVTRPGPSQALQRPVDGRSDEPAPQFTLDAFIKPARQRNRGMVAARRSGSTAEVEGKSAAATSSSAPESQDTEPSSSATGQSPQDNTSVRCPVCLEFEGDAMAVSHHIGTHYDN</sequence>
<dbReference type="NCBIfam" id="TIGR03833">
    <property type="entry name" value="YwbE family protein"/>
    <property type="match status" value="1"/>
</dbReference>
<dbReference type="PANTHER" id="PTHR40069">
    <property type="entry name" value="YWBE PROTEIN"/>
    <property type="match status" value="1"/>
</dbReference>